<dbReference type="PROSITE" id="PS00061">
    <property type="entry name" value="ADH_SHORT"/>
    <property type="match status" value="1"/>
</dbReference>
<dbReference type="SUPFAM" id="SSF51735">
    <property type="entry name" value="NAD(P)-binding Rossmann-fold domains"/>
    <property type="match status" value="1"/>
</dbReference>
<dbReference type="CDD" id="cd05233">
    <property type="entry name" value="SDR_c"/>
    <property type="match status" value="1"/>
</dbReference>
<dbReference type="PRINTS" id="PR00081">
    <property type="entry name" value="GDHRDH"/>
</dbReference>
<evidence type="ECO:0000259" key="4">
    <source>
        <dbReference type="SMART" id="SM00822"/>
    </source>
</evidence>
<reference evidence="5 6" key="1">
    <citation type="submission" date="2024-02" db="EMBL/GenBank/DDBJ databases">
        <title>First draft genome assembly of two strains of Seiridium cardinale.</title>
        <authorList>
            <person name="Emiliani G."/>
            <person name="Scali E."/>
        </authorList>
    </citation>
    <scope>NUCLEOTIDE SEQUENCE [LARGE SCALE GENOMIC DNA]</scope>
    <source>
        <strain evidence="5 6">BM-138-000479</strain>
    </source>
</reference>
<comment type="caution">
    <text evidence="5">The sequence shown here is derived from an EMBL/GenBank/DDBJ whole genome shotgun (WGS) entry which is preliminary data.</text>
</comment>
<dbReference type="SMART" id="SM00822">
    <property type="entry name" value="PKS_KR"/>
    <property type="match status" value="1"/>
</dbReference>
<dbReference type="InterPro" id="IPR002347">
    <property type="entry name" value="SDR_fam"/>
</dbReference>
<dbReference type="InterPro" id="IPR036291">
    <property type="entry name" value="NAD(P)-bd_dom_sf"/>
</dbReference>
<gene>
    <name evidence="5" type="ORF">SCAR479_06853</name>
</gene>
<dbReference type="PROSITE" id="PS51257">
    <property type="entry name" value="PROKAR_LIPOPROTEIN"/>
    <property type="match status" value="1"/>
</dbReference>
<evidence type="ECO:0000313" key="5">
    <source>
        <dbReference type="EMBL" id="KAK9776530.1"/>
    </source>
</evidence>
<dbReference type="InterPro" id="IPR057326">
    <property type="entry name" value="KR_dom"/>
</dbReference>
<dbReference type="PRINTS" id="PR00080">
    <property type="entry name" value="SDRFAMILY"/>
</dbReference>
<dbReference type="Proteomes" id="UP001465668">
    <property type="component" value="Unassembled WGS sequence"/>
</dbReference>
<proteinExistence type="inferred from homology"/>
<dbReference type="Pfam" id="PF01501">
    <property type="entry name" value="Glyco_transf_8"/>
    <property type="match status" value="1"/>
</dbReference>
<evidence type="ECO:0000313" key="6">
    <source>
        <dbReference type="Proteomes" id="UP001465668"/>
    </source>
</evidence>
<dbReference type="EMBL" id="JARVKM010000027">
    <property type="protein sequence ID" value="KAK9776530.1"/>
    <property type="molecule type" value="Genomic_DNA"/>
</dbReference>
<dbReference type="InterPro" id="IPR029044">
    <property type="entry name" value="Nucleotide-diphossugar_trans"/>
</dbReference>
<dbReference type="InterPro" id="IPR002495">
    <property type="entry name" value="Glyco_trans_8"/>
</dbReference>
<dbReference type="Gene3D" id="3.40.50.720">
    <property type="entry name" value="NAD(P)-binding Rossmann-like Domain"/>
    <property type="match status" value="1"/>
</dbReference>
<name>A0ABR2XSH0_9PEZI</name>
<dbReference type="PANTHER" id="PTHR42760:SF127">
    <property type="entry name" value="3-KETOACYL-ACYL CARRIER PROTEIN REDUCTASE-RELATED"/>
    <property type="match status" value="1"/>
</dbReference>
<sequence length="613" mass="67470">MSKVDNEIKGRLALITGASGGIGAACARALWAEGASLALTCHKNRQPVDDLVKELLSSSPSPAQGAGKDRKISVHTVDTGSVPDIERLFRDLRQEHPTHEGPDILVSNAGYGKRIPDILDISVDEFDYTLNVNLRASFVLAKLSVPWMQKNGWGRIVFVSSIAAIGGGINGCHYAASKAGLTGMMKNLAAKQAQFGITVNDVAPAMIGDTGLIPDAKMVEGTPGDVKNIPVGRLGTPQECANVVLMLSTFQKAITNCVLYVHSNGQQPVRTPRACKPPCGSSAKGSLEHVIQGSRTSAWWGSSEGLTKVFWTTLITNNAYLSGLLTLDFSLKQQKSKYPLVALYTDTFPESGLAALKARGVPAQRIEYLLPTQGKDYSNDPRFYDCWSKLTPFSLAQYKRVVQLDSDMLVLRNMDELMEMDLDSPADVEKGVGQRVFAAGHACVCNPLKKPHYPKDWVKENCAFTHQHPDPDKAQTEGIDPSVGPLGFMNGGLQVVNPSKAVFKQIVEYMENNAVNMDFADQSVLSDLYRGRWVPLPYIYNALKTMRWAGVHDAIWKDESVKNVHYILAPKPWDEMDEQGNFIGKDESHSWWVRVNNERLRWESEKGVYKDGF</sequence>
<organism evidence="5 6">
    <name type="scientific">Seiridium cardinale</name>
    <dbReference type="NCBI Taxonomy" id="138064"/>
    <lineage>
        <taxon>Eukaryota</taxon>
        <taxon>Fungi</taxon>
        <taxon>Dikarya</taxon>
        <taxon>Ascomycota</taxon>
        <taxon>Pezizomycotina</taxon>
        <taxon>Sordariomycetes</taxon>
        <taxon>Xylariomycetidae</taxon>
        <taxon>Amphisphaeriales</taxon>
        <taxon>Sporocadaceae</taxon>
        <taxon>Seiridium</taxon>
    </lineage>
</organism>
<feature type="domain" description="Ketoreductase" evidence="4">
    <location>
        <begin position="11"/>
        <end position="210"/>
    </location>
</feature>
<protein>
    <submittedName>
        <fullName evidence="5">Glycosyltransferase family 8 protein</fullName>
    </submittedName>
</protein>
<dbReference type="PANTHER" id="PTHR42760">
    <property type="entry name" value="SHORT-CHAIN DEHYDROGENASES/REDUCTASES FAMILY MEMBER"/>
    <property type="match status" value="1"/>
</dbReference>
<evidence type="ECO:0000256" key="3">
    <source>
        <dbReference type="ARBA" id="ARBA00023002"/>
    </source>
</evidence>
<dbReference type="Pfam" id="PF00106">
    <property type="entry name" value="adh_short"/>
    <property type="match status" value="1"/>
</dbReference>
<dbReference type="Gene3D" id="3.90.550.10">
    <property type="entry name" value="Spore Coat Polysaccharide Biosynthesis Protein SpsA, Chain A"/>
    <property type="match status" value="1"/>
</dbReference>
<keyword evidence="6" id="KW-1185">Reference proteome</keyword>
<keyword evidence="3" id="KW-0560">Oxidoreductase</keyword>
<dbReference type="CDD" id="cd02537">
    <property type="entry name" value="GT8_Glycogenin"/>
    <property type="match status" value="1"/>
</dbReference>
<keyword evidence="2" id="KW-0521">NADP</keyword>
<comment type="similarity">
    <text evidence="1">Belongs to the short-chain dehydrogenases/reductases (SDR) family.</text>
</comment>
<accession>A0ABR2XSH0</accession>
<evidence type="ECO:0000256" key="2">
    <source>
        <dbReference type="ARBA" id="ARBA00022857"/>
    </source>
</evidence>
<dbReference type="InterPro" id="IPR020904">
    <property type="entry name" value="Sc_DH/Rdtase_CS"/>
</dbReference>
<evidence type="ECO:0000256" key="1">
    <source>
        <dbReference type="ARBA" id="ARBA00006484"/>
    </source>
</evidence>
<dbReference type="SUPFAM" id="SSF53448">
    <property type="entry name" value="Nucleotide-diphospho-sugar transferases"/>
    <property type="match status" value="1"/>
</dbReference>